<dbReference type="PROSITE" id="PS00626">
    <property type="entry name" value="RCC1_2"/>
    <property type="match status" value="1"/>
</dbReference>
<dbReference type="Pfam" id="PF00415">
    <property type="entry name" value="RCC1"/>
    <property type="match status" value="3"/>
</dbReference>
<dbReference type="WBParaSite" id="PEQ_0001352901-mRNA-1">
    <property type="protein sequence ID" value="PEQ_0001352901-mRNA-1"/>
    <property type="gene ID" value="PEQ_0001352901"/>
</dbReference>
<dbReference type="InterPro" id="IPR009091">
    <property type="entry name" value="RCC1/BLIP-II"/>
</dbReference>
<dbReference type="Gene3D" id="2.130.10.30">
    <property type="entry name" value="Regulator of chromosome condensation 1/beta-lactamase-inhibitor protein II"/>
    <property type="match status" value="1"/>
</dbReference>
<evidence type="ECO:0000256" key="1">
    <source>
        <dbReference type="PROSITE-ProRule" id="PRU00235"/>
    </source>
</evidence>
<name>A0A914S8J5_PAREQ</name>
<dbReference type="GO" id="GO:0005085">
    <property type="term" value="F:guanyl-nucleotide exchange factor activity"/>
    <property type="evidence" value="ECO:0007669"/>
    <property type="project" value="TreeGrafter"/>
</dbReference>
<sequence length="207" mass="21974">MVRRQLYAFGYGGDGQLGNRGFLNGDDGNIVKIPQVVVGAPTSHDGVSVMAIASGERHTLFLADDGKVWSCGGNENGELGRGGCQEGSFTIYPVLLSGGVNIVQIAAGRAHNMAVADDGRLFAWGSNSYGQLALPSNITSIDVPKRVVSLTETVQVACGTDHTIAIVESGRIFVWGLQPDGRVLYAPKEVEFFMALPVVQGELNFFD</sequence>
<evidence type="ECO:0000313" key="3">
    <source>
        <dbReference type="WBParaSite" id="PEQ_0001352901-mRNA-1"/>
    </source>
</evidence>
<keyword evidence="2" id="KW-1185">Reference proteome</keyword>
<dbReference type="PRINTS" id="PR00633">
    <property type="entry name" value="RCCNDNSATION"/>
</dbReference>
<dbReference type="SUPFAM" id="SSF50985">
    <property type="entry name" value="RCC1/BLIP-II"/>
    <property type="match status" value="1"/>
</dbReference>
<dbReference type="PANTHER" id="PTHR45982:SF1">
    <property type="entry name" value="REGULATOR OF CHROMOSOME CONDENSATION"/>
    <property type="match status" value="1"/>
</dbReference>
<dbReference type="Proteomes" id="UP000887564">
    <property type="component" value="Unplaced"/>
</dbReference>
<feature type="repeat" description="RCC1" evidence="1">
    <location>
        <begin position="4"/>
        <end position="65"/>
    </location>
</feature>
<evidence type="ECO:0000313" key="2">
    <source>
        <dbReference type="Proteomes" id="UP000887564"/>
    </source>
</evidence>
<reference evidence="3" key="1">
    <citation type="submission" date="2022-11" db="UniProtKB">
        <authorList>
            <consortium name="WormBaseParasite"/>
        </authorList>
    </citation>
    <scope>IDENTIFICATION</scope>
</reference>
<dbReference type="InterPro" id="IPR051553">
    <property type="entry name" value="Ran_GTPase-activating"/>
</dbReference>
<feature type="repeat" description="RCC1" evidence="1">
    <location>
        <begin position="66"/>
        <end position="118"/>
    </location>
</feature>
<accession>A0A914S8J5</accession>
<organism evidence="2 3">
    <name type="scientific">Parascaris equorum</name>
    <name type="common">Equine roundworm</name>
    <dbReference type="NCBI Taxonomy" id="6256"/>
    <lineage>
        <taxon>Eukaryota</taxon>
        <taxon>Metazoa</taxon>
        <taxon>Ecdysozoa</taxon>
        <taxon>Nematoda</taxon>
        <taxon>Chromadorea</taxon>
        <taxon>Rhabditida</taxon>
        <taxon>Spirurina</taxon>
        <taxon>Ascaridomorpha</taxon>
        <taxon>Ascaridoidea</taxon>
        <taxon>Ascarididae</taxon>
        <taxon>Parascaris</taxon>
    </lineage>
</organism>
<dbReference type="InterPro" id="IPR000408">
    <property type="entry name" value="Reg_chr_condens"/>
</dbReference>
<protein>
    <submittedName>
        <fullName evidence="3">Uncharacterized protein</fullName>
    </submittedName>
</protein>
<dbReference type="PANTHER" id="PTHR45982">
    <property type="entry name" value="REGULATOR OF CHROMOSOME CONDENSATION"/>
    <property type="match status" value="1"/>
</dbReference>
<dbReference type="AlphaFoldDB" id="A0A914S8J5"/>
<dbReference type="GO" id="GO:0005737">
    <property type="term" value="C:cytoplasm"/>
    <property type="evidence" value="ECO:0007669"/>
    <property type="project" value="TreeGrafter"/>
</dbReference>
<dbReference type="PROSITE" id="PS50012">
    <property type="entry name" value="RCC1_3"/>
    <property type="match status" value="3"/>
</dbReference>
<proteinExistence type="predicted"/>
<feature type="repeat" description="RCC1" evidence="1">
    <location>
        <begin position="119"/>
        <end position="169"/>
    </location>
</feature>